<evidence type="ECO:0000313" key="4">
    <source>
        <dbReference type="EMBL" id="ARI75865.1"/>
    </source>
</evidence>
<evidence type="ECO:0000256" key="1">
    <source>
        <dbReference type="SAM" id="MobiDB-lite"/>
    </source>
</evidence>
<dbReference type="OrthoDB" id="9783944at2"/>
<name>A0A1W5ZRG1_9BACI</name>
<dbReference type="PANTHER" id="PTHR31157:SF1">
    <property type="entry name" value="SCP DOMAIN-CONTAINING PROTEIN"/>
    <property type="match status" value="1"/>
</dbReference>
<evidence type="ECO:0000313" key="5">
    <source>
        <dbReference type="Proteomes" id="UP000192527"/>
    </source>
</evidence>
<evidence type="ECO:0000256" key="2">
    <source>
        <dbReference type="SAM" id="Phobius"/>
    </source>
</evidence>
<protein>
    <recommendedName>
        <fullName evidence="3">SCP domain-containing protein</fullName>
    </recommendedName>
</protein>
<dbReference type="EMBL" id="CP020772">
    <property type="protein sequence ID" value="ARI75865.1"/>
    <property type="molecule type" value="Genomic_DNA"/>
</dbReference>
<organism evidence="4 5">
    <name type="scientific">Halobacillus mangrovi</name>
    <dbReference type="NCBI Taxonomy" id="402384"/>
    <lineage>
        <taxon>Bacteria</taxon>
        <taxon>Bacillati</taxon>
        <taxon>Bacillota</taxon>
        <taxon>Bacilli</taxon>
        <taxon>Bacillales</taxon>
        <taxon>Bacillaceae</taxon>
        <taxon>Halobacillus</taxon>
    </lineage>
</organism>
<feature type="region of interest" description="Disordered" evidence="1">
    <location>
        <begin position="78"/>
        <end position="104"/>
    </location>
</feature>
<dbReference type="RefSeq" id="WP_085027818.1">
    <property type="nucleotide sequence ID" value="NZ_CP020772.1"/>
</dbReference>
<feature type="domain" description="SCP" evidence="3">
    <location>
        <begin position="113"/>
        <end position="230"/>
    </location>
</feature>
<dbReference type="NCBIfam" id="TIGR02909">
    <property type="entry name" value="spore_YkwD"/>
    <property type="match status" value="1"/>
</dbReference>
<evidence type="ECO:0000259" key="3">
    <source>
        <dbReference type="Pfam" id="PF00188"/>
    </source>
</evidence>
<dbReference type="InterPro" id="IPR014258">
    <property type="entry name" value="CAP_domain_YkwD-like"/>
</dbReference>
<dbReference type="SUPFAM" id="SSF55797">
    <property type="entry name" value="PR-1-like"/>
    <property type="match status" value="1"/>
</dbReference>
<dbReference type="AlphaFoldDB" id="A0A1W5ZRG1"/>
<keyword evidence="2" id="KW-0812">Transmembrane</keyword>
<dbReference type="KEGG" id="hmn:HM131_03050"/>
<dbReference type="InterPro" id="IPR035940">
    <property type="entry name" value="CAP_sf"/>
</dbReference>
<dbReference type="Gene3D" id="3.40.33.10">
    <property type="entry name" value="CAP"/>
    <property type="match status" value="1"/>
</dbReference>
<feature type="transmembrane region" description="Helical" evidence="2">
    <location>
        <begin position="6"/>
        <end position="24"/>
    </location>
</feature>
<proteinExistence type="predicted"/>
<dbReference type="PANTHER" id="PTHR31157">
    <property type="entry name" value="SCP DOMAIN-CONTAINING PROTEIN"/>
    <property type="match status" value="1"/>
</dbReference>
<gene>
    <name evidence="4" type="ORF">HM131_03050</name>
</gene>
<dbReference type="STRING" id="402384.HM131_03050"/>
<dbReference type="Proteomes" id="UP000192527">
    <property type="component" value="Chromosome"/>
</dbReference>
<keyword evidence="5" id="KW-1185">Reference proteome</keyword>
<dbReference type="CDD" id="cd05379">
    <property type="entry name" value="CAP_bacterial"/>
    <property type="match status" value="1"/>
</dbReference>
<dbReference type="Pfam" id="PF00188">
    <property type="entry name" value="CAP"/>
    <property type="match status" value="1"/>
</dbReference>
<sequence>MLKRIFVTVIAVIAIGLLFTTGFYQQIQKPKAALDKITEPVQNWFERNDIDHTSPLLESLKEFFETGEMPEWTIERKETIPAEPVNGNKEGNTQESTTKLEEQSPSVYERTVVELVNEERKKQGLPPLEMHERLSDLARVKSQDMADKQYFSHTSPTYGSPFDMMNQFDFNYRAAGENIAAGQRTPEEVVEGWMNSEGHRENILNDAFTHIGVGYVEDTGPYGTYWTQMFMKPI</sequence>
<dbReference type="InterPro" id="IPR014044">
    <property type="entry name" value="CAP_dom"/>
</dbReference>
<reference evidence="4 5" key="1">
    <citation type="submission" date="2017-04" db="EMBL/GenBank/DDBJ databases">
        <title>The whole genome sequencing and assembly of Halobacillus mangrovi strain.</title>
        <authorList>
            <person name="Lee S.-J."/>
            <person name="Park M.-K."/>
            <person name="Kim J.-Y."/>
            <person name="Lee Y.-J."/>
            <person name="Yi H."/>
            <person name="Bahn Y.-S."/>
            <person name="Kim J.F."/>
            <person name="Lee D.-W."/>
        </authorList>
    </citation>
    <scope>NUCLEOTIDE SEQUENCE [LARGE SCALE GENOMIC DNA]</scope>
    <source>
        <strain evidence="4 5">KTB 131</strain>
    </source>
</reference>
<keyword evidence="2" id="KW-1133">Transmembrane helix</keyword>
<accession>A0A1W5ZRG1</accession>
<keyword evidence="2" id="KW-0472">Membrane</keyword>